<dbReference type="Pfam" id="PF06522">
    <property type="entry name" value="B12D"/>
    <property type="match status" value="1"/>
</dbReference>
<protein>
    <submittedName>
        <fullName evidence="3">Aste57867_16678 protein</fullName>
    </submittedName>
</protein>
<proteinExistence type="predicted"/>
<dbReference type="AlphaFoldDB" id="A0A485L669"/>
<name>A0A485L669_9STRA</name>
<dbReference type="InterPro" id="IPR010530">
    <property type="entry name" value="B12D"/>
</dbReference>
<dbReference type="OrthoDB" id="60530at2759"/>
<keyword evidence="1" id="KW-0812">Transmembrane</keyword>
<dbReference type="EMBL" id="CAADRA010005942">
    <property type="protein sequence ID" value="VFT93449.1"/>
    <property type="molecule type" value="Genomic_DNA"/>
</dbReference>
<keyword evidence="4" id="KW-1185">Reference proteome</keyword>
<gene>
    <name evidence="3" type="primary">Aste57867_16678</name>
    <name evidence="2" type="ORF">As57867_016621</name>
    <name evidence="3" type="ORF">ASTE57867_16678</name>
</gene>
<organism evidence="3 4">
    <name type="scientific">Aphanomyces stellatus</name>
    <dbReference type="NCBI Taxonomy" id="120398"/>
    <lineage>
        <taxon>Eukaryota</taxon>
        <taxon>Sar</taxon>
        <taxon>Stramenopiles</taxon>
        <taxon>Oomycota</taxon>
        <taxon>Saprolegniomycetes</taxon>
        <taxon>Saprolegniales</taxon>
        <taxon>Verrucalvaceae</taxon>
        <taxon>Aphanomyces</taxon>
    </lineage>
</organism>
<dbReference type="Proteomes" id="UP000332933">
    <property type="component" value="Unassembled WGS sequence"/>
</dbReference>
<reference evidence="3 4" key="1">
    <citation type="submission" date="2019-03" db="EMBL/GenBank/DDBJ databases">
        <authorList>
            <person name="Gaulin E."/>
            <person name="Dumas B."/>
        </authorList>
    </citation>
    <scope>NUCLEOTIDE SEQUENCE [LARGE SCALE GENOMIC DNA]</scope>
    <source>
        <strain evidence="3">CBS 568.67</strain>
    </source>
</reference>
<feature type="transmembrane region" description="Helical" evidence="1">
    <location>
        <begin position="20"/>
        <end position="41"/>
    </location>
</feature>
<evidence type="ECO:0000313" key="2">
    <source>
        <dbReference type="EMBL" id="KAF0692226.1"/>
    </source>
</evidence>
<dbReference type="PANTHER" id="PTHR33417">
    <property type="entry name" value="G-BOX BINDING PROTEIN"/>
    <property type="match status" value="1"/>
</dbReference>
<keyword evidence="1" id="KW-0472">Membrane</keyword>
<keyword evidence="1" id="KW-1133">Transmembrane helix</keyword>
<evidence type="ECO:0000313" key="4">
    <source>
        <dbReference type="Proteomes" id="UP000332933"/>
    </source>
</evidence>
<evidence type="ECO:0000256" key="1">
    <source>
        <dbReference type="SAM" id="Phobius"/>
    </source>
</evidence>
<dbReference type="EMBL" id="VJMH01005921">
    <property type="protein sequence ID" value="KAF0692226.1"/>
    <property type="molecule type" value="Genomic_DNA"/>
</dbReference>
<reference evidence="2" key="2">
    <citation type="submission" date="2019-06" db="EMBL/GenBank/DDBJ databases">
        <title>Genomics analysis of Aphanomyces spp. identifies a new class of oomycete effector associated with host adaptation.</title>
        <authorList>
            <person name="Gaulin E."/>
        </authorList>
    </citation>
    <scope>NUCLEOTIDE SEQUENCE</scope>
    <source>
        <strain evidence="2">CBS 578.67</strain>
    </source>
</reference>
<accession>A0A485L669</accession>
<evidence type="ECO:0000313" key="3">
    <source>
        <dbReference type="EMBL" id="VFT93449.1"/>
    </source>
</evidence>
<sequence length="99" mass="10944">MTTRIAQTGLKKWFSDPATYPIIAIMAVAGGMGIFGGFRYVTQSPDVSFSKEKRKSMMSHSAEEAEAFRAHRVTAATLKPNPITREAQYQAFKARAQNS</sequence>